<keyword evidence="4" id="KW-1185">Reference proteome</keyword>
<evidence type="ECO:0000313" key="3">
    <source>
        <dbReference type="EMBL" id="PKR86560.1"/>
    </source>
</evidence>
<evidence type="ECO:0000256" key="1">
    <source>
        <dbReference type="SAM" id="MobiDB-lite"/>
    </source>
</evidence>
<comment type="caution">
    <text evidence="3">The sequence shown here is derived from an EMBL/GenBank/DDBJ whole genome shotgun (WGS) entry which is preliminary data.</text>
</comment>
<proteinExistence type="predicted"/>
<dbReference type="OrthoDB" id="2974002at2"/>
<dbReference type="EMBL" id="PIQO01000001">
    <property type="protein sequence ID" value="PKR86560.1"/>
    <property type="molecule type" value="Genomic_DNA"/>
</dbReference>
<reference evidence="3 4" key="1">
    <citation type="submission" date="2017-11" db="EMBL/GenBank/DDBJ databases">
        <title>Bacillus camelliae sp. nov., isolated from pu'er tea.</title>
        <authorList>
            <person name="Niu L."/>
        </authorList>
    </citation>
    <scope>NUCLEOTIDE SEQUENCE [LARGE SCALE GENOMIC DNA]</scope>
    <source>
        <strain evidence="3 4">7578-1</strain>
    </source>
</reference>
<dbReference type="Proteomes" id="UP000233440">
    <property type="component" value="Unassembled WGS sequence"/>
</dbReference>
<feature type="region of interest" description="Disordered" evidence="1">
    <location>
        <begin position="1"/>
        <end position="36"/>
    </location>
</feature>
<evidence type="ECO:0000313" key="4">
    <source>
        <dbReference type="Proteomes" id="UP000233440"/>
    </source>
</evidence>
<sequence length="73" mass="7870">MKNIGGKLVNKGDEQEKRQNQENKENPMGNLGDAINRSMSGDMRALTGGGCLTKIFTVVIAIAGILILSRCSY</sequence>
<gene>
    <name evidence="3" type="ORF">CWO92_00400</name>
</gene>
<accession>A0A2N3LPL7</accession>
<dbReference type="Pfam" id="PF19893">
    <property type="entry name" value="DUF6366"/>
    <property type="match status" value="1"/>
</dbReference>
<organism evidence="3 4">
    <name type="scientific">Heyndrickxia camelliae</name>
    <dbReference type="NCBI Taxonomy" id="1707093"/>
    <lineage>
        <taxon>Bacteria</taxon>
        <taxon>Bacillati</taxon>
        <taxon>Bacillota</taxon>
        <taxon>Bacilli</taxon>
        <taxon>Bacillales</taxon>
        <taxon>Bacillaceae</taxon>
        <taxon>Heyndrickxia</taxon>
    </lineage>
</organism>
<feature type="compositionally biased region" description="Basic and acidic residues" evidence="1">
    <location>
        <begin position="10"/>
        <end position="25"/>
    </location>
</feature>
<keyword evidence="2" id="KW-0472">Membrane</keyword>
<protein>
    <submittedName>
        <fullName evidence="3">Uncharacterized protein</fullName>
    </submittedName>
</protein>
<name>A0A2N3LPL7_9BACI</name>
<keyword evidence="2" id="KW-0812">Transmembrane</keyword>
<keyword evidence="2" id="KW-1133">Transmembrane helix</keyword>
<evidence type="ECO:0000256" key="2">
    <source>
        <dbReference type="SAM" id="Phobius"/>
    </source>
</evidence>
<feature type="transmembrane region" description="Helical" evidence="2">
    <location>
        <begin position="45"/>
        <end position="68"/>
    </location>
</feature>
<dbReference type="InterPro" id="IPR045946">
    <property type="entry name" value="DUF6366"/>
</dbReference>
<dbReference type="AlphaFoldDB" id="A0A2N3LPL7"/>